<dbReference type="PANTHER" id="PTHR34986">
    <property type="entry name" value="EVOLVED BETA-GALACTOSIDASE SUBUNIT BETA"/>
    <property type="match status" value="1"/>
</dbReference>
<keyword evidence="1" id="KW-0732">Signal</keyword>
<dbReference type="EMBL" id="JABFCR010000016">
    <property type="protein sequence ID" value="NNU33663.1"/>
    <property type="molecule type" value="Genomic_DNA"/>
</dbReference>
<reference evidence="2 3" key="1">
    <citation type="submission" date="2020-05" db="EMBL/GenBank/DDBJ databases">
        <authorList>
            <person name="Khan S.A."/>
            <person name="Jeon C.O."/>
            <person name="Chun B.H."/>
        </authorList>
    </citation>
    <scope>NUCLEOTIDE SEQUENCE [LARGE SCALE GENOMIC DNA]</scope>
    <source>
        <strain evidence="2 3">S1162</strain>
    </source>
</reference>
<dbReference type="InterPro" id="IPR004375">
    <property type="entry name" value="NanQ/TabA/YiaL"/>
</dbReference>
<dbReference type="NCBIfam" id="TIGR00022">
    <property type="entry name" value="YhcH/YjgK/YiaL family protein"/>
    <property type="match status" value="1"/>
</dbReference>
<keyword evidence="3" id="KW-1185">Reference proteome</keyword>
<gene>
    <name evidence="2" type="ORF">HK413_04995</name>
</gene>
<dbReference type="SUPFAM" id="SSF51197">
    <property type="entry name" value="Clavaminate synthase-like"/>
    <property type="match status" value="1"/>
</dbReference>
<organism evidence="2 3">
    <name type="scientific">Mucilaginibacter humi</name>
    <dbReference type="NCBI Taxonomy" id="2732510"/>
    <lineage>
        <taxon>Bacteria</taxon>
        <taxon>Pseudomonadati</taxon>
        <taxon>Bacteroidota</taxon>
        <taxon>Sphingobacteriia</taxon>
        <taxon>Sphingobacteriales</taxon>
        <taxon>Sphingobacteriaceae</taxon>
        <taxon>Mucilaginibacter</taxon>
    </lineage>
</organism>
<evidence type="ECO:0000256" key="1">
    <source>
        <dbReference type="SAM" id="SignalP"/>
    </source>
</evidence>
<dbReference type="Proteomes" id="UP000566071">
    <property type="component" value="Unassembled WGS sequence"/>
</dbReference>
<dbReference type="PANTHER" id="PTHR34986:SF1">
    <property type="entry name" value="PROTEIN YIAL"/>
    <property type="match status" value="1"/>
</dbReference>
<evidence type="ECO:0000313" key="2">
    <source>
        <dbReference type="EMBL" id="NNU33663.1"/>
    </source>
</evidence>
<dbReference type="Pfam" id="PF04074">
    <property type="entry name" value="DUF386"/>
    <property type="match status" value="1"/>
</dbReference>
<proteinExistence type="predicted"/>
<feature type="chain" id="PRO_5046718234" evidence="1">
    <location>
        <begin position="25"/>
        <end position="202"/>
    </location>
</feature>
<accession>A0ABX1W237</accession>
<dbReference type="Gene3D" id="2.60.120.370">
    <property type="entry name" value="YhcH/YjgK/YiaL"/>
    <property type="match status" value="1"/>
</dbReference>
<comment type="caution">
    <text evidence="2">The sequence shown here is derived from an EMBL/GenBank/DDBJ whole genome shotgun (WGS) entry which is preliminary data.</text>
</comment>
<sequence length="202" mass="22592">MNKVSVYKIAFLAIICFISTAASAQMSESDAKAWVKNGEWRNGLTLNMYAGLNNAEFAKQYKANQAYWDKAFAFLRTTQLDTLSVGKHVIDGDNVFVTVSEGPTKDYDKTGWEAHRKYLDVHLMIRGKERIGVMNPTTATVNNPYDAAKDVANYDPATKGNYYVADPNTMLILFPLDSHRPSIHVDGYDTVKKLVVKIKVAD</sequence>
<evidence type="ECO:0000313" key="3">
    <source>
        <dbReference type="Proteomes" id="UP000566071"/>
    </source>
</evidence>
<protein>
    <submittedName>
        <fullName evidence="2">YhcH/YjgK/YiaL family protein</fullName>
    </submittedName>
</protein>
<name>A0ABX1W237_9SPHI</name>
<dbReference type="RefSeq" id="WP_175269352.1">
    <property type="nucleotide sequence ID" value="NZ_JABFCR010000016.1"/>
</dbReference>
<feature type="signal peptide" evidence="1">
    <location>
        <begin position="1"/>
        <end position="24"/>
    </location>
</feature>
<dbReference type="InterPro" id="IPR037012">
    <property type="entry name" value="NanQ/TabA/YiaL_sf"/>
</dbReference>